<proteinExistence type="predicted"/>
<feature type="region of interest" description="Disordered" evidence="1">
    <location>
        <begin position="171"/>
        <end position="286"/>
    </location>
</feature>
<dbReference type="AlphaFoldDB" id="A0A1G9I0I6"/>
<dbReference type="Proteomes" id="UP000199202">
    <property type="component" value="Unassembled WGS sequence"/>
</dbReference>
<protein>
    <submittedName>
        <fullName evidence="2">Uncharacterized protein</fullName>
    </submittedName>
</protein>
<organism evidence="2 3">
    <name type="scientific">Nonomuraea jiangxiensis</name>
    <dbReference type="NCBI Taxonomy" id="633440"/>
    <lineage>
        <taxon>Bacteria</taxon>
        <taxon>Bacillati</taxon>
        <taxon>Actinomycetota</taxon>
        <taxon>Actinomycetes</taxon>
        <taxon>Streptosporangiales</taxon>
        <taxon>Streptosporangiaceae</taxon>
        <taxon>Nonomuraea</taxon>
    </lineage>
</organism>
<evidence type="ECO:0000256" key="1">
    <source>
        <dbReference type="SAM" id="MobiDB-lite"/>
    </source>
</evidence>
<feature type="region of interest" description="Disordered" evidence="1">
    <location>
        <begin position="123"/>
        <end position="154"/>
    </location>
</feature>
<accession>A0A1G9I0I6</accession>
<feature type="region of interest" description="Disordered" evidence="1">
    <location>
        <begin position="1"/>
        <end position="28"/>
    </location>
</feature>
<feature type="compositionally biased region" description="Polar residues" evidence="1">
    <location>
        <begin position="263"/>
        <end position="280"/>
    </location>
</feature>
<name>A0A1G9I0I6_9ACTN</name>
<reference evidence="2 3" key="1">
    <citation type="submission" date="2016-10" db="EMBL/GenBank/DDBJ databases">
        <authorList>
            <person name="de Groot N.N."/>
        </authorList>
    </citation>
    <scope>NUCLEOTIDE SEQUENCE [LARGE SCALE GENOMIC DNA]</scope>
    <source>
        <strain evidence="2 3">CGMCC 4.6533</strain>
    </source>
</reference>
<feature type="compositionally biased region" description="Basic and acidic residues" evidence="1">
    <location>
        <begin position="1"/>
        <end position="10"/>
    </location>
</feature>
<keyword evidence="3" id="KW-1185">Reference proteome</keyword>
<dbReference type="EMBL" id="FNDJ01000023">
    <property type="protein sequence ID" value="SDL18747.1"/>
    <property type="molecule type" value="Genomic_DNA"/>
</dbReference>
<feature type="compositionally biased region" description="Basic and acidic residues" evidence="1">
    <location>
        <begin position="140"/>
        <end position="151"/>
    </location>
</feature>
<feature type="compositionally biased region" description="Pro residues" evidence="1">
    <location>
        <begin position="246"/>
        <end position="256"/>
    </location>
</feature>
<gene>
    <name evidence="2" type="ORF">SAMN05421869_12344</name>
</gene>
<evidence type="ECO:0000313" key="3">
    <source>
        <dbReference type="Proteomes" id="UP000199202"/>
    </source>
</evidence>
<feature type="compositionally biased region" description="Low complexity" evidence="1">
    <location>
        <begin position="203"/>
        <end position="213"/>
    </location>
</feature>
<sequence length="286" mass="30200">MVTRPDRRGEATACQVSGAPGTDARRGPGLCSHANCSARHARQGHVSPDRHPSDTVADSTAAVMTNHCNHMMKPLVEAWLLIPISMELVTSIAVASSSGDGQKVHQATGQAASTPAHGEIQLADASPRRLGGQRHGQLRQTRDRRHEDHAGQKQALWVALSRSGRCNHVTNALKPCDERPRNLSGGSHPAGPARRPAGRRTRGPAPAGRAPHAGIGGHRHPAGPGGDERSAGRVRRRAGPYLDASRPPPPRRPAPIPARYATTWPNGSAASTKNATGSRRNGTRPA</sequence>
<evidence type="ECO:0000313" key="2">
    <source>
        <dbReference type="EMBL" id="SDL18747.1"/>
    </source>
</evidence>
<feature type="compositionally biased region" description="Low complexity" evidence="1">
    <location>
        <begin position="185"/>
        <end position="195"/>
    </location>
</feature>